<reference evidence="8 9" key="1">
    <citation type="submission" date="2017-07" db="EMBL/GenBank/DDBJ databases">
        <authorList>
            <person name="Sun Z.S."/>
            <person name="Albrecht U."/>
            <person name="Echele G."/>
            <person name="Lee C.C."/>
        </authorList>
    </citation>
    <scope>NUCLEOTIDE SEQUENCE [LARGE SCALE GENOMIC DNA]</scope>
    <source>
        <strain evidence="8 9">CGMCC 1.12710</strain>
    </source>
</reference>
<evidence type="ECO:0000256" key="4">
    <source>
        <dbReference type="ARBA" id="ARBA00022801"/>
    </source>
</evidence>
<feature type="domain" description="Endoribonuclease YicC-like N-terminal" evidence="6">
    <location>
        <begin position="3"/>
        <end position="158"/>
    </location>
</feature>
<dbReference type="OrthoDB" id="9771229at2"/>
<evidence type="ECO:0000256" key="5">
    <source>
        <dbReference type="ARBA" id="ARBA00035648"/>
    </source>
</evidence>
<evidence type="ECO:0000256" key="2">
    <source>
        <dbReference type="ARBA" id="ARBA00022722"/>
    </source>
</evidence>
<keyword evidence="2" id="KW-0540">Nuclease</keyword>
<protein>
    <submittedName>
        <fullName evidence="8">TIGR00255 family protein</fullName>
    </submittedName>
</protein>
<evidence type="ECO:0000256" key="1">
    <source>
        <dbReference type="ARBA" id="ARBA00001968"/>
    </source>
</evidence>
<feature type="domain" description="Endoribonuclease YicC-like C-terminal" evidence="7">
    <location>
        <begin position="178"/>
        <end position="294"/>
    </location>
</feature>
<name>A0A239PXW4_9PROT</name>
<gene>
    <name evidence="8" type="ORF">SAMN06297382_2537</name>
</gene>
<dbReference type="PANTHER" id="PTHR30636">
    <property type="entry name" value="UPF0701 PROTEIN YICC"/>
    <property type="match status" value="1"/>
</dbReference>
<dbReference type="NCBIfam" id="TIGR00255">
    <property type="entry name" value="YicC/YloC family endoribonuclease"/>
    <property type="match status" value="1"/>
</dbReference>
<dbReference type="InterPro" id="IPR005229">
    <property type="entry name" value="YicC/YloC-like"/>
</dbReference>
<keyword evidence="9" id="KW-1185">Reference proteome</keyword>
<dbReference type="InterPro" id="IPR013527">
    <property type="entry name" value="YicC-like_N"/>
</dbReference>
<evidence type="ECO:0000256" key="3">
    <source>
        <dbReference type="ARBA" id="ARBA00022759"/>
    </source>
</evidence>
<proteinExistence type="inferred from homology"/>
<keyword evidence="3" id="KW-0255">Endonuclease</keyword>
<keyword evidence="4" id="KW-0378">Hydrolase</keyword>
<dbReference type="Pfam" id="PF08340">
    <property type="entry name" value="YicC-like_C"/>
    <property type="match status" value="1"/>
</dbReference>
<comment type="similarity">
    <text evidence="5">Belongs to the YicC/YloC family.</text>
</comment>
<dbReference type="GO" id="GO:0004521">
    <property type="term" value="F:RNA endonuclease activity"/>
    <property type="evidence" value="ECO:0007669"/>
    <property type="project" value="InterPro"/>
</dbReference>
<dbReference type="InterPro" id="IPR013551">
    <property type="entry name" value="YicC-like_C"/>
</dbReference>
<sequence>MTISSMTGFARVDGAHEKTRWTWEIKSVNGRGLELRFRLPGGFDFLEPALRKAAGTYFARGWIAAGLAFERGRGAAGLRVNEAALDEAVRLVEAVRRRTDCAFPRADGVLALPGVIETDEGAGEADEREALADRLLESFRNAAEALCAARRREGESLHSALAGQIDEIEALVARARTSAEAAPAAIRERIAAQLQELLAGAPIPEERLAQEAAMLAVKADIREELDRLSAHAAAARALLASGEPVGRRLDFLTQEFNREANTLCSKAQDMGLKRIGLDLKTVIDQMREQAQNVE</sequence>
<dbReference type="Proteomes" id="UP000198346">
    <property type="component" value="Unassembled WGS sequence"/>
</dbReference>
<evidence type="ECO:0000259" key="7">
    <source>
        <dbReference type="Pfam" id="PF08340"/>
    </source>
</evidence>
<comment type="cofactor">
    <cofactor evidence="1">
        <name>a divalent metal cation</name>
        <dbReference type="ChEBI" id="CHEBI:60240"/>
    </cofactor>
</comment>
<dbReference type="RefSeq" id="WP_089412981.1">
    <property type="nucleotide sequence ID" value="NZ_FZQA01000007.1"/>
</dbReference>
<dbReference type="EMBL" id="FZQA01000007">
    <property type="protein sequence ID" value="SNT75095.1"/>
    <property type="molecule type" value="Genomic_DNA"/>
</dbReference>
<evidence type="ECO:0000313" key="9">
    <source>
        <dbReference type="Proteomes" id="UP000198346"/>
    </source>
</evidence>
<evidence type="ECO:0000313" key="8">
    <source>
        <dbReference type="EMBL" id="SNT75095.1"/>
    </source>
</evidence>
<dbReference type="AlphaFoldDB" id="A0A239PXW4"/>
<organism evidence="8 9">
    <name type="scientific">Amphiplicatus metriothermophilus</name>
    <dbReference type="NCBI Taxonomy" id="1519374"/>
    <lineage>
        <taxon>Bacteria</taxon>
        <taxon>Pseudomonadati</taxon>
        <taxon>Pseudomonadota</taxon>
        <taxon>Alphaproteobacteria</taxon>
        <taxon>Parvularculales</taxon>
        <taxon>Parvularculaceae</taxon>
        <taxon>Amphiplicatus</taxon>
    </lineage>
</organism>
<dbReference type="Pfam" id="PF03755">
    <property type="entry name" value="YicC-like_N"/>
    <property type="match status" value="1"/>
</dbReference>
<accession>A0A239PXW4</accession>
<dbReference type="PANTHER" id="PTHR30636:SF3">
    <property type="entry name" value="UPF0701 PROTEIN YICC"/>
    <property type="match status" value="1"/>
</dbReference>
<evidence type="ECO:0000259" key="6">
    <source>
        <dbReference type="Pfam" id="PF03755"/>
    </source>
</evidence>
<dbReference type="GO" id="GO:0016787">
    <property type="term" value="F:hydrolase activity"/>
    <property type="evidence" value="ECO:0007669"/>
    <property type="project" value="UniProtKB-KW"/>
</dbReference>